<reference evidence="3 5" key="3">
    <citation type="submission" date="2016-10" db="EMBL/GenBank/DDBJ databases">
        <authorList>
            <person name="de Groot N.N."/>
        </authorList>
    </citation>
    <scope>NUCLEOTIDE SEQUENCE [LARGE SCALE GENOMIC DNA]</scope>
    <source>
        <strain evidence="3 5">OGL-20</strain>
    </source>
</reference>
<dbReference type="PATRIC" id="fig|277988.4.peg.757"/>
<evidence type="ECO:0000313" key="4">
    <source>
        <dbReference type="Proteomes" id="UP000051862"/>
    </source>
</evidence>
<protein>
    <recommendedName>
        <fullName evidence="7">Tetratricopeptide repeat-containing protein</fullName>
    </recommendedName>
</protein>
<name>A0A0Q2S5I2_9EURY</name>
<sequence length="273" mass="31302">MGKLDEFFKSLSERKKKSELDVLEEIEDALRMGEIDRAIELTGELESESNLFLALRMLLRSILERLRKAREEGELDDLGRMTERVKELIPTVNSLLNPRYRALLLGDLAVLFYLLNDELNGDIALRTAINLARDSADIIRDILMELINSGLLRKAGYAMKMVREPEKLDVVLVHLAEMFYRAGDVEKARLITEHISSAFHRAMALYYLAEIEGDRNREEALRILEAAFKTAEDIEDPEARFEVMLKLYDLKHSLLGQSLSLKDVLSKREAPPQ</sequence>
<evidence type="ECO:0000313" key="5">
    <source>
        <dbReference type="Proteomes" id="UP000182125"/>
    </source>
</evidence>
<evidence type="ECO:0008006" key="7">
    <source>
        <dbReference type="Google" id="ProtNLM"/>
    </source>
</evidence>
<dbReference type="InterPro" id="IPR011990">
    <property type="entry name" value="TPR-like_helical_dom_sf"/>
</dbReference>
<dbReference type="AlphaFoldDB" id="A0A0Q2S5I2"/>
<evidence type="ECO:0000313" key="1">
    <source>
        <dbReference type="EMBL" id="ASJ12092.1"/>
    </source>
</evidence>
<dbReference type="EMBL" id="CP015105">
    <property type="protein sequence ID" value="ASJ12092.1"/>
    <property type="molecule type" value="Genomic_DNA"/>
</dbReference>
<evidence type="ECO:0000313" key="2">
    <source>
        <dbReference type="EMBL" id="KQH82691.1"/>
    </source>
</evidence>
<dbReference type="STRING" id="277988.SAMN05216170_1470"/>
<reference evidence="1 6" key="2">
    <citation type="submission" date="2016-04" db="EMBL/GenBank/DDBJ databases">
        <title>Complete genome sequence of Thermococcus thioreducens type strain OGL-20P.</title>
        <authorList>
            <person name="Oger P.M."/>
        </authorList>
    </citation>
    <scope>NUCLEOTIDE SEQUENCE [LARGE SCALE GENOMIC DNA]</scope>
    <source>
        <strain evidence="1 6">OGL-20P</strain>
    </source>
</reference>
<dbReference type="RefSeq" id="WP_055428962.1">
    <property type="nucleotide sequence ID" value="NZ_CP015105.1"/>
</dbReference>
<dbReference type="EMBL" id="LIXN01000006">
    <property type="protein sequence ID" value="KQH82691.1"/>
    <property type="molecule type" value="Genomic_DNA"/>
</dbReference>
<gene>
    <name evidence="1" type="ORF">A3L14_04000</name>
    <name evidence="2" type="ORF">AMR53_03565</name>
    <name evidence="3" type="ORF">SAMN05216170_1470</name>
</gene>
<keyword evidence="6" id="KW-1185">Reference proteome</keyword>
<organism evidence="2 4">
    <name type="scientific">Thermococcus thioreducens</name>
    <dbReference type="NCBI Taxonomy" id="277988"/>
    <lineage>
        <taxon>Archaea</taxon>
        <taxon>Methanobacteriati</taxon>
        <taxon>Methanobacteriota</taxon>
        <taxon>Thermococci</taxon>
        <taxon>Thermococcales</taxon>
        <taxon>Thermococcaceae</taxon>
        <taxon>Thermococcus</taxon>
    </lineage>
</organism>
<dbReference type="KEGG" id="ttd:A3L14_04000"/>
<evidence type="ECO:0000313" key="6">
    <source>
        <dbReference type="Proteomes" id="UP000250136"/>
    </source>
</evidence>
<dbReference type="EMBL" id="FOIW01000002">
    <property type="protein sequence ID" value="SEW08521.1"/>
    <property type="molecule type" value="Genomic_DNA"/>
</dbReference>
<accession>A0A0Q2S5I2</accession>
<dbReference type="OrthoDB" id="92924at2157"/>
<proteinExistence type="predicted"/>
<reference evidence="2 4" key="1">
    <citation type="submission" date="2015-08" db="EMBL/GenBank/DDBJ databases">
        <title>Thermococcus thioreducens DSM 14981 genome sequencing.</title>
        <authorList>
            <person name="Hong S.-J."/>
            <person name="Kim M.-C."/>
            <person name="Shin J.-H."/>
        </authorList>
    </citation>
    <scope>NUCLEOTIDE SEQUENCE [LARGE SCALE GENOMIC DNA]</scope>
    <source>
        <strain evidence="2 4">DSM 14981</strain>
    </source>
</reference>
<dbReference type="Proteomes" id="UP000051862">
    <property type="component" value="Unassembled WGS sequence"/>
</dbReference>
<dbReference type="Gene3D" id="1.25.40.10">
    <property type="entry name" value="Tetratricopeptide repeat domain"/>
    <property type="match status" value="1"/>
</dbReference>
<dbReference type="Proteomes" id="UP000250136">
    <property type="component" value="Chromosome"/>
</dbReference>
<evidence type="ECO:0000313" key="3">
    <source>
        <dbReference type="EMBL" id="SEW08521.1"/>
    </source>
</evidence>
<dbReference type="Proteomes" id="UP000182125">
    <property type="component" value="Unassembled WGS sequence"/>
</dbReference>
<dbReference type="GeneID" id="33333556"/>